<organism evidence="1 2">
    <name type="scientific">Bacillus carboniphilus</name>
    <dbReference type="NCBI Taxonomy" id="86663"/>
    <lineage>
        <taxon>Bacteria</taxon>
        <taxon>Bacillati</taxon>
        <taxon>Bacillota</taxon>
        <taxon>Bacilli</taxon>
        <taxon>Bacillales</taxon>
        <taxon>Bacillaceae</taxon>
        <taxon>Bacillus</taxon>
    </lineage>
</organism>
<gene>
    <name evidence="1" type="ORF">GCM10008967_31940</name>
</gene>
<keyword evidence="2" id="KW-1185">Reference proteome</keyword>
<proteinExistence type="predicted"/>
<reference evidence="2" key="1">
    <citation type="journal article" date="2019" name="Int. J. Syst. Evol. Microbiol.">
        <title>The Global Catalogue of Microorganisms (GCM) 10K type strain sequencing project: providing services to taxonomists for standard genome sequencing and annotation.</title>
        <authorList>
            <consortium name="The Broad Institute Genomics Platform"/>
            <consortium name="The Broad Institute Genome Sequencing Center for Infectious Disease"/>
            <person name="Wu L."/>
            <person name="Ma J."/>
        </authorList>
    </citation>
    <scope>NUCLEOTIDE SEQUENCE [LARGE SCALE GENOMIC DNA]</scope>
    <source>
        <strain evidence="2">JCM 9731</strain>
    </source>
</reference>
<evidence type="ECO:0000313" key="1">
    <source>
        <dbReference type="EMBL" id="GAA0339242.1"/>
    </source>
</evidence>
<comment type="caution">
    <text evidence="1">The sequence shown here is derived from an EMBL/GenBank/DDBJ whole genome shotgun (WGS) entry which is preliminary data.</text>
</comment>
<evidence type="ECO:0000313" key="2">
    <source>
        <dbReference type="Proteomes" id="UP001500782"/>
    </source>
</evidence>
<sequence>MKERQSNGSGRQDFIEQYDYDTKFFMHSVRLLTSAIEILETGDFQTYRPNRQLLLDCRNGKYSFDKALEMIKDLDSQLKRALETSELPEQPDYEKINQVLIEINRLGLEF</sequence>
<evidence type="ECO:0008006" key="3">
    <source>
        <dbReference type="Google" id="ProtNLM"/>
    </source>
</evidence>
<name>A0ABP3G9B2_9BACI</name>
<protein>
    <recommendedName>
        <fullName evidence="3">Nucleotidyltransferase</fullName>
    </recommendedName>
</protein>
<dbReference type="Proteomes" id="UP001500782">
    <property type="component" value="Unassembled WGS sequence"/>
</dbReference>
<dbReference type="EMBL" id="BAAADJ010000056">
    <property type="protein sequence ID" value="GAA0339242.1"/>
    <property type="molecule type" value="Genomic_DNA"/>
</dbReference>
<accession>A0ABP3G9B2</accession>